<protein>
    <submittedName>
        <fullName evidence="1">Isocitrate lyase/phosphoenolpyruvate mutase family protein</fullName>
    </submittedName>
</protein>
<organism evidence="1 2">
    <name type="scientific">Saxibacter everestensis</name>
    <dbReference type="NCBI Taxonomy" id="2909229"/>
    <lineage>
        <taxon>Bacteria</taxon>
        <taxon>Bacillati</taxon>
        <taxon>Actinomycetota</taxon>
        <taxon>Actinomycetes</taxon>
        <taxon>Micrococcales</taxon>
        <taxon>Brevibacteriaceae</taxon>
        <taxon>Saxibacter</taxon>
    </lineage>
</organism>
<dbReference type="PANTHER" id="PTHR42905">
    <property type="entry name" value="PHOSPHOENOLPYRUVATE CARBOXYLASE"/>
    <property type="match status" value="1"/>
</dbReference>
<dbReference type="Gene3D" id="3.20.20.60">
    <property type="entry name" value="Phosphoenolpyruvate-binding domains"/>
    <property type="match status" value="1"/>
</dbReference>
<evidence type="ECO:0000313" key="1">
    <source>
        <dbReference type="EMBL" id="WGW13703.1"/>
    </source>
</evidence>
<dbReference type="EMBL" id="CP090958">
    <property type="protein sequence ID" value="WGW13703.1"/>
    <property type="molecule type" value="Genomic_DNA"/>
</dbReference>
<dbReference type="InterPro" id="IPR040442">
    <property type="entry name" value="Pyrv_kinase-like_dom_sf"/>
</dbReference>
<dbReference type="InterPro" id="IPR015813">
    <property type="entry name" value="Pyrv/PenolPyrv_kinase-like_dom"/>
</dbReference>
<sequence>MQEPTTQTIAKASQFAALHQNGPLVLPNAWDIASAVLVQDAGAAAIATTSAGVAWSLGVPDGNSLTREQAIEFAARLVAAVDVPVTVDIEAGYGETADQVATTVSMLAACGAIGCNIEDANGSTLRDVRDQSERIAAARSTADRSGIPFFINARIDTYLLNATSSSNLLAETAQETAVRAQAYVAAGADGIFVPGLTDLSALRILADSIPVPLNAMSGSGGPSVGQLSASGVRRVSVGMGLAQSAYAVARTAAAEMLDSGTFDSLGESVDYGQMNALLAEAHRR</sequence>
<keyword evidence="2" id="KW-1185">Reference proteome</keyword>
<keyword evidence="1" id="KW-0456">Lyase</keyword>
<dbReference type="PANTHER" id="PTHR42905:SF16">
    <property type="entry name" value="CARBOXYPHOSPHONOENOLPYRUVATE PHOSPHONOMUTASE-LIKE PROTEIN (AFU_ORTHOLOGUE AFUA_5G07230)"/>
    <property type="match status" value="1"/>
</dbReference>
<reference evidence="1 2" key="1">
    <citation type="submission" date="2023-05" db="EMBL/GenBank/DDBJ databases">
        <title>Lithophilousrod everest ZFBP1038 complete genpme.</title>
        <authorList>
            <person name="Tian M."/>
        </authorList>
    </citation>
    <scope>NUCLEOTIDE SEQUENCE [LARGE SCALE GENOMIC DNA]</scope>
    <source>
        <strain evidence="1 2">ZFBP1038</strain>
    </source>
</reference>
<name>A0ABY8QXM9_9MICO</name>
<dbReference type="InterPro" id="IPR039556">
    <property type="entry name" value="ICL/PEPM"/>
</dbReference>
<dbReference type="CDD" id="cd00377">
    <property type="entry name" value="ICL_PEPM"/>
    <property type="match status" value="1"/>
</dbReference>
<dbReference type="Gene3D" id="6.10.250.2750">
    <property type="match status" value="1"/>
</dbReference>
<gene>
    <name evidence="1" type="ORF">LWF01_08080</name>
</gene>
<dbReference type="GO" id="GO:0016829">
    <property type="term" value="F:lyase activity"/>
    <property type="evidence" value="ECO:0007669"/>
    <property type="project" value="UniProtKB-KW"/>
</dbReference>
<accession>A0ABY8QXM9</accession>
<dbReference type="Pfam" id="PF13714">
    <property type="entry name" value="PEP_mutase"/>
    <property type="match status" value="1"/>
</dbReference>
<dbReference type="Proteomes" id="UP001209083">
    <property type="component" value="Chromosome"/>
</dbReference>
<dbReference type="RefSeq" id="WP_349640526.1">
    <property type="nucleotide sequence ID" value="NZ_CP090958.1"/>
</dbReference>
<proteinExistence type="predicted"/>
<evidence type="ECO:0000313" key="2">
    <source>
        <dbReference type="Proteomes" id="UP001209083"/>
    </source>
</evidence>
<dbReference type="SUPFAM" id="SSF51621">
    <property type="entry name" value="Phosphoenolpyruvate/pyruvate domain"/>
    <property type="match status" value="1"/>
</dbReference>